<proteinExistence type="predicted"/>
<reference evidence="1" key="1">
    <citation type="submission" date="2015-11" db="EMBL/GenBank/DDBJ databases">
        <title>De novo transcriptome assembly of four potential Pierce s Disease insect vectors from Arizona vineyards.</title>
        <authorList>
            <person name="Tassone E.E."/>
        </authorList>
    </citation>
    <scope>NUCLEOTIDE SEQUENCE</scope>
</reference>
<protein>
    <submittedName>
        <fullName evidence="1">Uncharacterized protein</fullName>
    </submittedName>
</protein>
<feature type="non-terminal residue" evidence="1">
    <location>
        <position position="102"/>
    </location>
</feature>
<organism evidence="1">
    <name type="scientific">Homalodisca liturata</name>
    <dbReference type="NCBI Taxonomy" id="320908"/>
    <lineage>
        <taxon>Eukaryota</taxon>
        <taxon>Metazoa</taxon>
        <taxon>Ecdysozoa</taxon>
        <taxon>Arthropoda</taxon>
        <taxon>Hexapoda</taxon>
        <taxon>Insecta</taxon>
        <taxon>Pterygota</taxon>
        <taxon>Neoptera</taxon>
        <taxon>Paraneoptera</taxon>
        <taxon>Hemiptera</taxon>
        <taxon>Auchenorrhyncha</taxon>
        <taxon>Membracoidea</taxon>
        <taxon>Cicadellidae</taxon>
        <taxon>Cicadellinae</taxon>
        <taxon>Proconiini</taxon>
        <taxon>Homalodisca</taxon>
    </lineage>
</organism>
<dbReference type="AlphaFoldDB" id="A0A1B6I355"/>
<accession>A0A1B6I355</accession>
<sequence length="102" mass="11812">FSYLFCSCAPKVRKRFSEFPEENIYLVHNDAVDLIFVQSEPLRLSFDFDLQQETGPKVRNDTRNKVEFSQQSADFKGNAPLTSRLETYNELSLVHESNVTMS</sequence>
<feature type="non-terminal residue" evidence="1">
    <location>
        <position position="1"/>
    </location>
</feature>
<dbReference type="EMBL" id="GECU01026340">
    <property type="protein sequence ID" value="JAS81366.1"/>
    <property type="molecule type" value="Transcribed_RNA"/>
</dbReference>
<name>A0A1B6I355_9HEMI</name>
<evidence type="ECO:0000313" key="1">
    <source>
        <dbReference type="EMBL" id="JAS81366.1"/>
    </source>
</evidence>
<gene>
    <name evidence="1" type="ORF">g.1039</name>
</gene>